<dbReference type="InParanoid" id="T1FJ06"/>
<evidence type="ECO:0000313" key="3">
    <source>
        <dbReference type="EMBL" id="ESN89962.1"/>
    </source>
</evidence>
<protein>
    <recommendedName>
        <fullName evidence="2">Spt6 SH2 domain-containing protein</fullName>
    </recommendedName>
</protein>
<dbReference type="Gene3D" id="3.30.505.10">
    <property type="entry name" value="SH2 domain"/>
    <property type="match status" value="1"/>
</dbReference>
<feature type="region of interest" description="Disordered" evidence="1">
    <location>
        <begin position="1"/>
        <end position="20"/>
    </location>
</feature>
<evidence type="ECO:0000259" key="2">
    <source>
        <dbReference type="Pfam" id="PF14633"/>
    </source>
</evidence>
<dbReference type="EMBL" id="KB097788">
    <property type="protein sequence ID" value="ESN89962.1"/>
    <property type="molecule type" value="Genomic_DNA"/>
</dbReference>
<dbReference type="Proteomes" id="UP000015101">
    <property type="component" value="Unassembled WGS sequence"/>
</dbReference>
<evidence type="ECO:0000313" key="5">
    <source>
        <dbReference type="Proteomes" id="UP000015101"/>
    </source>
</evidence>
<feature type="domain" description="Spt6 SH2" evidence="2">
    <location>
        <begin position="26"/>
        <end position="70"/>
    </location>
</feature>
<dbReference type="InterPro" id="IPR035420">
    <property type="entry name" value="Spt6_SH2"/>
</dbReference>
<proteinExistence type="predicted"/>
<organism evidence="4 5">
    <name type="scientific">Helobdella robusta</name>
    <name type="common">Californian leech</name>
    <dbReference type="NCBI Taxonomy" id="6412"/>
    <lineage>
        <taxon>Eukaryota</taxon>
        <taxon>Metazoa</taxon>
        <taxon>Spiralia</taxon>
        <taxon>Lophotrochozoa</taxon>
        <taxon>Annelida</taxon>
        <taxon>Clitellata</taxon>
        <taxon>Hirudinea</taxon>
        <taxon>Rhynchobdellida</taxon>
        <taxon>Glossiphoniidae</taxon>
        <taxon>Helobdella</taxon>
    </lineage>
</organism>
<reference evidence="4" key="3">
    <citation type="submission" date="2015-06" db="UniProtKB">
        <authorList>
            <consortium name="EnsemblMetazoa"/>
        </authorList>
    </citation>
    <scope>IDENTIFICATION</scope>
</reference>
<dbReference type="EMBL" id="AMQM01008500">
    <property type="status" value="NOT_ANNOTATED_CDS"/>
    <property type="molecule type" value="Genomic_DNA"/>
</dbReference>
<sequence length="283" mass="30878">MKKISSETHQQIGGFGRPNEEVTNEDRLAIITWKVPDEVIQYIYVKEERKANQCTLGVRLWIDLECLDDLRQTRDTNARLRTRKESSEGCTSLVCWNIFWLVAQNLCFSCSNNNSINNNNNSNNNLLAPTRTSAQTVRSWVRWFSGQKIRCRSSKVVVVTATTADVHHGKGEGVTQDADATDDGIEWPVDDEEEQSGGAWLGVCLDLWWCACSGGSGGGGHCGKCGSCSHCRGCSECGCGCCGHCRGHLTPYSDGVKAKGPGIVVQCPGSNAKRTPPITCKTA</sequence>
<dbReference type="EMBL" id="AMQM01008498">
    <property type="status" value="NOT_ANNOTATED_CDS"/>
    <property type="molecule type" value="Genomic_DNA"/>
</dbReference>
<dbReference type="InterPro" id="IPR036860">
    <property type="entry name" value="SH2_dom_sf"/>
</dbReference>
<dbReference type="Pfam" id="PF14633">
    <property type="entry name" value="SH2_2"/>
    <property type="match status" value="1"/>
</dbReference>
<reference evidence="3 5" key="2">
    <citation type="journal article" date="2013" name="Nature">
        <title>Insights into bilaterian evolution from three spiralian genomes.</title>
        <authorList>
            <person name="Simakov O."/>
            <person name="Marletaz F."/>
            <person name="Cho S.J."/>
            <person name="Edsinger-Gonzales E."/>
            <person name="Havlak P."/>
            <person name="Hellsten U."/>
            <person name="Kuo D.H."/>
            <person name="Larsson T."/>
            <person name="Lv J."/>
            <person name="Arendt D."/>
            <person name="Savage R."/>
            <person name="Osoegawa K."/>
            <person name="de Jong P."/>
            <person name="Grimwood J."/>
            <person name="Chapman J.A."/>
            <person name="Shapiro H."/>
            <person name="Aerts A."/>
            <person name="Otillar R.P."/>
            <person name="Terry A.Y."/>
            <person name="Boore J.L."/>
            <person name="Grigoriev I.V."/>
            <person name="Lindberg D.R."/>
            <person name="Seaver E.C."/>
            <person name="Weisblat D.A."/>
            <person name="Putnam N.H."/>
            <person name="Rokhsar D.S."/>
        </authorList>
    </citation>
    <scope>NUCLEOTIDE SEQUENCE</scope>
</reference>
<dbReference type="GeneID" id="20208805"/>
<dbReference type="KEGG" id="hro:HELRODRAFT_182971"/>
<dbReference type="EnsemblMetazoa" id="HelroT182971">
    <property type="protein sequence ID" value="HelroP182971"/>
    <property type="gene ID" value="HelroG182971"/>
</dbReference>
<dbReference type="HOGENOM" id="CLU_984414_0_0_1"/>
<name>T1FJ06_HELRO</name>
<dbReference type="AlphaFoldDB" id="T1FJ06"/>
<keyword evidence="5" id="KW-1185">Reference proteome</keyword>
<evidence type="ECO:0000256" key="1">
    <source>
        <dbReference type="SAM" id="MobiDB-lite"/>
    </source>
</evidence>
<gene>
    <name evidence="4" type="primary">20208805</name>
    <name evidence="3" type="ORF">HELRODRAFT_182971</name>
</gene>
<dbReference type="CTD" id="20208805"/>
<accession>T1FJ06</accession>
<dbReference type="RefSeq" id="XP_009031938.1">
    <property type="nucleotide sequence ID" value="XM_009033690.1"/>
</dbReference>
<reference evidence="5" key="1">
    <citation type="submission" date="2012-12" db="EMBL/GenBank/DDBJ databases">
        <authorList>
            <person name="Hellsten U."/>
            <person name="Grimwood J."/>
            <person name="Chapman J.A."/>
            <person name="Shapiro H."/>
            <person name="Aerts A."/>
            <person name="Otillar R.P."/>
            <person name="Terry A.Y."/>
            <person name="Boore J.L."/>
            <person name="Simakov O."/>
            <person name="Marletaz F."/>
            <person name="Cho S.-J."/>
            <person name="Edsinger-Gonzales E."/>
            <person name="Havlak P."/>
            <person name="Kuo D.-H."/>
            <person name="Larsson T."/>
            <person name="Lv J."/>
            <person name="Arendt D."/>
            <person name="Savage R."/>
            <person name="Osoegawa K."/>
            <person name="de Jong P."/>
            <person name="Lindberg D.R."/>
            <person name="Seaver E.C."/>
            <person name="Weisblat D.A."/>
            <person name="Putnam N.H."/>
            <person name="Grigoriev I.V."/>
            <person name="Rokhsar D.S."/>
        </authorList>
    </citation>
    <scope>NUCLEOTIDE SEQUENCE</scope>
</reference>
<evidence type="ECO:0000313" key="4">
    <source>
        <dbReference type="EnsemblMetazoa" id="HelroP182971"/>
    </source>
</evidence>
<dbReference type="EMBL" id="AMQM01008499">
    <property type="status" value="NOT_ANNOTATED_CDS"/>
    <property type="molecule type" value="Genomic_DNA"/>
</dbReference>